<dbReference type="Proteomes" id="UP000325313">
    <property type="component" value="Unassembled WGS sequence"/>
</dbReference>
<name>A0A5B0MTJ2_PUCGR</name>
<comment type="caution">
    <text evidence="2">The sequence shown here is derived from an EMBL/GenBank/DDBJ whole genome shotgun (WGS) entry which is preliminary data.</text>
</comment>
<gene>
    <name evidence="2" type="ORF">PGT21_001704</name>
    <name evidence="3" type="ORF">PGTUg99_000393</name>
    <name evidence="1" type="ORF">PGTUg99_009317</name>
</gene>
<dbReference type="EMBL" id="VDEP01000452">
    <property type="protein sequence ID" value="KAA1077213.1"/>
    <property type="molecule type" value="Genomic_DNA"/>
</dbReference>
<dbReference type="EMBL" id="VSWC01000131">
    <property type="protein sequence ID" value="KAA1080305.1"/>
    <property type="molecule type" value="Genomic_DNA"/>
</dbReference>
<evidence type="ECO:0000313" key="2">
    <source>
        <dbReference type="EMBL" id="KAA1080305.1"/>
    </source>
</evidence>
<organism evidence="2 4">
    <name type="scientific">Puccinia graminis f. sp. tritici</name>
    <dbReference type="NCBI Taxonomy" id="56615"/>
    <lineage>
        <taxon>Eukaryota</taxon>
        <taxon>Fungi</taxon>
        <taxon>Dikarya</taxon>
        <taxon>Basidiomycota</taxon>
        <taxon>Pucciniomycotina</taxon>
        <taxon>Pucciniomycetes</taxon>
        <taxon>Pucciniales</taxon>
        <taxon>Pucciniaceae</taxon>
        <taxon>Puccinia</taxon>
    </lineage>
</organism>
<evidence type="ECO:0000313" key="1">
    <source>
        <dbReference type="EMBL" id="KAA1077213.1"/>
    </source>
</evidence>
<dbReference type="EMBL" id="VDEP01000223">
    <property type="protein sequence ID" value="KAA1122635.1"/>
    <property type="molecule type" value="Genomic_DNA"/>
</dbReference>
<accession>A0A5B0MTJ2</accession>
<evidence type="ECO:0000313" key="3">
    <source>
        <dbReference type="EMBL" id="KAA1122635.1"/>
    </source>
</evidence>
<proteinExistence type="predicted"/>
<dbReference type="Proteomes" id="UP000324748">
    <property type="component" value="Unassembled WGS sequence"/>
</dbReference>
<reference evidence="4 5" key="1">
    <citation type="submission" date="2019-05" db="EMBL/GenBank/DDBJ databases">
        <title>Emergence of the Ug99 lineage of the wheat stem rust pathogen through somatic hybridization.</title>
        <authorList>
            <person name="Li F."/>
            <person name="Upadhyaya N.M."/>
            <person name="Sperschneider J."/>
            <person name="Matny O."/>
            <person name="Nguyen-Phuc H."/>
            <person name="Mago R."/>
            <person name="Raley C."/>
            <person name="Miller M.E."/>
            <person name="Silverstein K.A.T."/>
            <person name="Henningsen E."/>
            <person name="Hirsch C.D."/>
            <person name="Visser B."/>
            <person name="Pretorius Z.A."/>
            <person name="Steffenson B.J."/>
            <person name="Schwessinger B."/>
            <person name="Dodds P.N."/>
            <person name="Figueroa M."/>
        </authorList>
    </citation>
    <scope>NUCLEOTIDE SEQUENCE [LARGE SCALE GENOMIC DNA]</scope>
    <source>
        <strain evidence="2">21-0</strain>
        <strain evidence="1 5">Ug99</strain>
    </source>
</reference>
<evidence type="ECO:0000313" key="5">
    <source>
        <dbReference type="Proteomes" id="UP000325313"/>
    </source>
</evidence>
<evidence type="ECO:0000313" key="4">
    <source>
        <dbReference type="Proteomes" id="UP000324748"/>
    </source>
</evidence>
<protein>
    <submittedName>
        <fullName evidence="2">Uncharacterized protein</fullName>
    </submittedName>
</protein>
<keyword evidence="4" id="KW-1185">Reference proteome</keyword>
<dbReference type="AlphaFoldDB" id="A0A5B0MTJ2"/>
<sequence length="92" mass="10201">MAPVVPILNDGRQESRLVLQALWCVAGWLPGARRVTCVNPDARCHHQYFDSHAEITICYVYNSCVGHLTAKAQDSGLHSPVEVLDRPTGFLQ</sequence>